<dbReference type="Pfam" id="PF02971">
    <property type="entry name" value="FTCD"/>
    <property type="match status" value="1"/>
</dbReference>
<dbReference type="AlphaFoldDB" id="A0A553RHD5"/>
<dbReference type="EMBL" id="SRMA01024070">
    <property type="protein sequence ID" value="TRZ01577.1"/>
    <property type="molecule type" value="Genomic_DNA"/>
</dbReference>
<dbReference type="InterPro" id="IPR022384">
    <property type="entry name" value="FormiminoTrfase_cat_dom_sf"/>
</dbReference>
<dbReference type="InterPro" id="IPR013802">
    <property type="entry name" value="Formiminotransferase_C"/>
</dbReference>
<dbReference type="FunFam" id="3.30.70.670:FF:000001">
    <property type="entry name" value="Formimidoyltransferase cyclodeaminase"/>
    <property type="match status" value="1"/>
</dbReference>
<dbReference type="Pfam" id="PF07837">
    <property type="entry name" value="FTCD_N"/>
    <property type="match status" value="2"/>
</dbReference>
<protein>
    <recommendedName>
        <fullName evidence="3">glutamate formimidoyltransferase</fullName>
        <ecNumber evidence="3">2.1.2.5</ecNumber>
    </recommendedName>
</protein>
<dbReference type="InterPro" id="IPR012886">
    <property type="entry name" value="Formiminotransferase_N"/>
</dbReference>
<evidence type="ECO:0000313" key="10">
    <source>
        <dbReference type="EMBL" id="TRZ01577.1"/>
    </source>
</evidence>
<name>A0A553RHD5_9TELE</name>
<dbReference type="InterPro" id="IPR051623">
    <property type="entry name" value="FTCD"/>
</dbReference>
<keyword evidence="5" id="KW-0808">Transferase</keyword>
<evidence type="ECO:0000259" key="9">
    <source>
        <dbReference type="SMART" id="SM01222"/>
    </source>
</evidence>
<dbReference type="InterPro" id="IPR037064">
    <property type="entry name" value="Formiminotransferase_N_sf"/>
</dbReference>
<dbReference type="InterPro" id="IPR037070">
    <property type="entry name" value="Formiminotransferase_C_sf"/>
</dbReference>
<evidence type="ECO:0000256" key="1">
    <source>
        <dbReference type="ARBA" id="ARBA00004496"/>
    </source>
</evidence>
<sequence length="305" mass="33641">MAKLVECVPNFSEGRNKEVIDAIADAIRGTEGCSLLDVDPGSSTNRTVYTFVGSPASVIEGALSAALVAFKLIDMGKHSGEHPRTGAMDVCPFIPVQNVTMEEFYLYGEAARKESRRSLPSVRAGEYEALPEKLAKTEWAPEFGPATFVPSWGATVTGARMFLIAYNVNLLSTKEQAHRIALDIREQGRGKNQPGLLKKVQGMGWYLEESNLAQVSTNILDFELTPVHTVFEEVCRDAKQELNLPVVGSQIVGLIPLKAMLDCAEFYIQRENLFVVEEEHKIRLVISKLGLDSLGPFDPKERIVE</sequence>
<evidence type="ECO:0000256" key="2">
    <source>
        <dbReference type="ARBA" id="ARBA00005082"/>
    </source>
</evidence>
<feature type="domain" description="Formiminotransferase N-terminal subdomain" evidence="9">
    <location>
        <begin position="3"/>
        <end position="161"/>
    </location>
</feature>
<gene>
    <name evidence="10" type="ORF">DNTS_002581</name>
</gene>
<dbReference type="OrthoDB" id="48036at2759"/>
<dbReference type="SUPFAM" id="SSF55116">
    <property type="entry name" value="Formiminotransferase domain of formiminotransferase-cyclodeaminase"/>
    <property type="match status" value="2"/>
</dbReference>
<reference evidence="10 11" key="1">
    <citation type="journal article" date="2019" name="Sci. Data">
        <title>Hybrid genome assembly and annotation of Danionella translucida.</title>
        <authorList>
            <person name="Kadobianskyi M."/>
            <person name="Schulze L."/>
            <person name="Schuelke M."/>
            <person name="Judkewitz B."/>
        </authorList>
    </citation>
    <scope>NUCLEOTIDE SEQUENCE [LARGE SCALE GENOMIC DNA]</scope>
    <source>
        <strain evidence="10 11">Bolton</strain>
    </source>
</reference>
<dbReference type="Gene3D" id="3.30.990.10">
    <property type="entry name" value="Formiminotransferase, N-terminal subdomain"/>
    <property type="match status" value="2"/>
</dbReference>
<dbReference type="GO" id="GO:0030409">
    <property type="term" value="F:glutamate formimidoyltransferase activity"/>
    <property type="evidence" value="ECO:0007669"/>
    <property type="project" value="UniProtKB-EC"/>
</dbReference>
<accession>A0A553RHD5</accession>
<dbReference type="UniPathway" id="UPA00379">
    <property type="reaction ID" value="UER00555"/>
</dbReference>
<dbReference type="GO" id="GO:0019557">
    <property type="term" value="P:L-histidine catabolic process to glutamate and formate"/>
    <property type="evidence" value="ECO:0007669"/>
    <property type="project" value="UniProtKB-UniPathway"/>
</dbReference>
<evidence type="ECO:0000259" key="8">
    <source>
        <dbReference type="SMART" id="SM01221"/>
    </source>
</evidence>
<dbReference type="GO" id="GO:0005737">
    <property type="term" value="C:cytoplasm"/>
    <property type="evidence" value="ECO:0007669"/>
    <property type="project" value="UniProtKB-SubCell"/>
</dbReference>
<dbReference type="SMART" id="SM01221">
    <property type="entry name" value="FTCD"/>
    <property type="match status" value="1"/>
</dbReference>
<dbReference type="GO" id="GO:0005542">
    <property type="term" value="F:folic acid binding"/>
    <property type="evidence" value="ECO:0007669"/>
    <property type="project" value="UniProtKB-KW"/>
</dbReference>
<evidence type="ECO:0000256" key="7">
    <source>
        <dbReference type="ARBA" id="ARBA00022954"/>
    </source>
</evidence>
<dbReference type="SMART" id="SM01222">
    <property type="entry name" value="FTCD_N"/>
    <property type="match status" value="1"/>
</dbReference>
<keyword evidence="4" id="KW-0963">Cytoplasm</keyword>
<feature type="domain" description="Formiminotransferase C-terminal subdomain" evidence="8">
    <location>
        <begin position="162"/>
        <end position="305"/>
    </location>
</feature>
<comment type="subcellular location">
    <subcellularLocation>
        <location evidence="1">Cytoplasm</location>
    </subcellularLocation>
</comment>
<evidence type="ECO:0000256" key="5">
    <source>
        <dbReference type="ARBA" id="ARBA00022679"/>
    </source>
</evidence>
<keyword evidence="6" id="KW-0369">Histidine metabolism</keyword>
<dbReference type="Proteomes" id="UP000316079">
    <property type="component" value="Unassembled WGS sequence"/>
</dbReference>
<proteinExistence type="predicted"/>
<evidence type="ECO:0000256" key="4">
    <source>
        <dbReference type="ARBA" id="ARBA00022490"/>
    </source>
</evidence>
<dbReference type="GO" id="GO:0019556">
    <property type="term" value="P:L-histidine catabolic process to glutamate and formamide"/>
    <property type="evidence" value="ECO:0007669"/>
    <property type="project" value="UniProtKB-UniPathway"/>
</dbReference>
<evidence type="ECO:0000313" key="11">
    <source>
        <dbReference type="Proteomes" id="UP000316079"/>
    </source>
</evidence>
<dbReference type="PANTHER" id="PTHR12234">
    <property type="entry name" value="FORMIMINOTRANSFERASE-CYCLODEAMINASE"/>
    <property type="match status" value="1"/>
</dbReference>
<dbReference type="InterPro" id="IPR004227">
    <property type="entry name" value="Formiminotransferase_cat"/>
</dbReference>
<dbReference type="NCBIfam" id="TIGR02024">
    <property type="entry name" value="FtcD"/>
    <property type="match status" value="1"/>
</dbReference>
<dbReference type="Gene3D" id="3.30.70.670">
    <property type="entry name" value="Formiminotransferase, C-terminal subdomain"/>
    <property type="match status" value="1"/>
</dbReference>
<evidence type="ECO:0000256" key="3">
    <source>
        <dbReference type="ARBA" id="ARBA00012252"/>
    </source>
</evidence>
<dbReference type="EC" id="2.1.2.5" evidence="3"/>
<dbReference type="PANTHER" id="PTHR12234:SF0">
    <property type="entry name" value="FORMIMIDOYLTRANSFERASE-CYCLODEAMINASE"/>
    <property type="match status" value="1"/>
</dbReference>
<comment type="pathway">
    <text evidence="2">Amino-acid degradation; L-histidine degradation into L-glutamate; L-glutamate from N-formimidoyl-L-glutamate (transferase route): step 1/1.</text>
</comment>
<organism evidence="10 11">
    <name type="scientific">Danionella cerebrum</name>
    <dbReference type="NCBI Taxonomy" id="2873325"/>
    <lineage>
        <taxon>Eukaryota</taxon>
        <taxon>Metazoa</taxon>
        <taxon>Chordata</taxon>
        <taxon>Craniata</taxon>
        <taxon>Vertebrata</taxon>
        <taxon>Euteleostomi</taxon>
        <taxon>Actinopterygii</taxon>
        <taxon>Neopterygii</taxon>
        <taxon>Teleostei</taxon>
        <taxon>Ostariophysi</taxon>
        <taxon>Cypriniformes</taxon>
        <taxon>Danionidae</taxon>
        <taxon>Danioninae</taxon>
        <taxon>Danionella</taxon>
    </lineage>
</organism>
<evidence type="ECO:0000256" key="6">
    <source>
        <dbReference type="ARBA" id="ARBA00022808"/>
    </source>
</evidence>
<keyword evidence="11" id="KW-1185">Reference proteome</keyword>
<comment type="caution">
    <text evidence="10">The sequence shown here is derived from an EMBL/GenBank/DDBJ whole genome shotgun (WGS) entry which is preliminary data.</text>
</comment>
<keyword evidence="7" id="KW-0290">Folate-binding</keyword>